<evidence type="ECO:0000313" key="3">
    <source>
        <dbReference type="Proteomes" id="UP000184255"/>
    </source>
</evidence>
<accession>A0A1L7TWT5</accession>
<organism evidence="2 3">
    <name type="scientific">Fusarium mangiferae</name>
    <name type="common">Mango malformation disease fungus</name>
    <dbReference type="NCBI Taxonomy" id="192010"/>
    <lineage>
        <taxon>Eukaryota</taxon>
        <taxon>Fungi</taxon>
        <taxon>Dikarya</taxon>
        <taxon>Ascomycota</taxon>
        <taxon>Pezizomycotina</taxon>
        <taxon>Sordariomycetes</taxon>
        <taxon>Hypocreomycetidae</taxon>
        <taxon>Hypocreales</taxon>
        <taxon>Nectriaceae</taxon>
        <taxon>Fusarium</taxon>
        <taxon>Fusarium fujikuroi species complex</taxon>
    </lineage>
</organism>
<name>A0A1L7TWT5_FUSMA</name>
<keyword evidence="3" id="KW-1185">Reference proteome</keyword>
<feature type="transmembrane region" description="Helical" evidence="1">
    <location>
        <begin position="39"/>
        <end position="59"/>
    </location>
</feature>
<keyword evidence="1" id="KW-0812">Transmembrane</keyword>
<keyword evidence="1" id="KW-1133">Transmembrane helix</keyword>
<comment type="caution">
    <text evidence="2">The sequence shown here is derived from an EMBL/GenBank/DDBJ whole genome shotgun (WGS) entry which is preliminary data.</text>
</comment>
<sequence length="425" mass="48945">MMDTLHKAFFSIFMITWGILMIVNVASICGRTARTFGRLRFWSIIPLWLYGPLVVLNPWWRLGHLDRGRQFLGIWLTLWPLVSAIIATTCKSQGSLGSWNSSQRSRGCFYILCVDWAIILFLIVEVCRNPIPTGSKDWTFGASLGKIMTMFTIILLASQDVLLFPLASFPRFISVPAIVLRRCFLPIQHKPVKRWPHDIDRLLSQKSPGREKSLAIMLQNDVVAERLASHLHYDDVVNLSLTSKLMRTAIFYPSMDPDSRRDRIESLCVASCLKGNKSECWSCERVICNTCRAPKQRIRSSRIKDHFAHCYAVCTMCYLISAQGGAAPFNAKWNMQDLEMQHVNCCSFREPQWEDGGGFLCRYCIKLDGQKLTEMREMRDEFYLSKTLPRNVDCAICMWPIGKRSTRWWFCGKGKHECHWAGHHT</sequence>
<feature type="transmembrane region" description="Helical" evidence="1">
    <location>
        <begin position="109"/>
        <end position="126"/>
    </location>
</feature>
<feature type="transmembrane region" description="Helical" evidence="1">
    <location>
        <begin position="12"/>
        <end position="33"/>
    </location>
</feature>
<dbReference type="AlphaFoldDB" id="A0A1L7TWT5"/>
<evidence type="ECO:0000313" key="2">
    <source>
        <dbReference type="EMBL" id="CVK99276.1"/>
    </source>
</evidence>
<dbReference type="GeneID" id="65081412"/>
<feature type="transmembrane region" description="Helical" evidence="1">
    <location>
        <begin position="71"/>
        <end position="89"/>
    </location>
</feature>
<keyword evidence="1" id="KW-0472">Membrane</keyword>
<dbReference type="VEuPathDB" id="FungiDB:FMAN_02140"/>
<dbReference type="EMBL" id="FCQH01000010">
    <property type="protein sequence ID" value="CVK99276.1"/>
    <property type="molecule type" value="Genomic_DNA"/>
</dbReference>
<dbReference type="RefSeq" id="XP_041685621.1">
    <property type="nucleotide sequence ID" value="XM_041835459.1"/>
</dbReference>
<proteinExistence type="predicted"/>
<gene>
    <name evidence="2" type="ORF">FMAN_02140</name>
</gene>
<evidence type="ECO:0000256" key="1">
    <source>
        <dbReference type="SAM" id="Phobius"/>
    </source>
</evidence>
<dbReference type="Proteomes" id="UP000184255">
    <property type="component" value="Unassembled WGS sequence"/>
</dbReference>
<protein>
    <submittedName>
        <fullName evidence="2">Uncharacterized protein</fullName>
    </submittedName>
</protein>
<reference evidence="3" key="1">
    <citation type="journal article" date="2016" name="Genome Biol. Evol.">
        <title>Comparative 'omics' of the Fusarium fujikuroi species complex highlights differences in genetic potential and metabolite synthesis.</title>
        <authorList>
            <person name="Niehaus E.-M."/>
            <person name="Muensterkoetter M."/>
            <person name="Proctor R.H."/>
            <person name="Brown D.W."/>
            <person name="Sharon A."/>
            <person name="Idan Y."/>
            <person name="Oren-Young L."/>
            <person name="Sieber C.M."/>
            <person name="Novak O."/>
            <person name="Pencik A."/>
            <person name="Tarkowska D."/>
            <person name="Hromadova K."/>
            <person name="Freeman S."/>
            <person name="Maymon M."/>
            <person name="Elazar M."/>
            <person name="Youssef S.A."/>
            <person name="El-Shabrawy E.S.M."/>
            <person name="Shalaby A.B.A."/>
            <person name="Houterman P."/>
            <person name="Brock N.L."/>
            <person name="Burkhardt I."/>
            <person name="Tsavkelova E.A."/>
            <person name="Dickschat J.S."/>
            <person name="Galuszka P."/>
            <person name="Gueldener U."/>
            <person name="Tudzynski B."/>
        </authorList>
    </citation>
    <scope>NUCLEOTIDE SEQUENCE [LARGE SCALE GENOMIC DNA]</scope>
    <source>
        <strain evidence="3">MRC7560</strain>
    </source>
</reference>